<name>A0A5C4VEQ6_9ACTN</name>
<dbReference type="EMBL" id="VDGT01000001">
    <property type="protein sequence ID" value="TNM34384.1"/>
    <property type="molecule type" value="Genomic_DNA"/>
</dbReference>
<evidence type="ECO:0000313" key="3">
    <source>
        <dbReference type="Proteomes" id="UP000311713"/>
    </source>
</evidence>
<dbReference type="RefSeq" id="WP_139640139.1">
    <property type="nucleotide sequence ID" value="NZ_BAAAZS010000047.1"/>
</dbReference>
<evidence type="ECO:0000256" key="1">
    <source>
        <dbReference type="SAM" id="Phobius"/>
    </source>
</evidence>
<gene>
    <name evidence="2" type="ORF">FH715_01510</name>
</gene>
<keyword evidence="1" id="KW-0472">Membrane</keyword>
<evidence type="ECO:0000313" key="2">
    <source>
        <dbReference type="EMBL" id="TNM34384.1"/>
    </source>
</evidence>
<dbReference type="AlphaFoldDB" id="A0A5C4VEQ6"/>
<comment type="caution">
    <text evidence="2">The sequence shown here is derived from an EMBL/GenBank/DDBJ whole genome shotgun (WGS) entry which is preliminary data.</text>
</comment>
<organism evidence="2 3">
    <name type="scientific">Streptomyces sedi</name>
    <dbReference type="NCBI Taxonomy" id="555059"/>
    <lineage>
        <taxon>Bacteria</taxon>
        <taxon>Bacillati</taxon>
        <taxon>Actinomycetota</taxon>
        <taxon>Actinomycetes</taxon>
        <taxon>Kitasatosporales</taxon>
        <taxon>Streptomycetaceae</taxon>
        <taxon>Streptomyces</taxon>
    </lineage>
</organism>
<accession>A0A5C4VEQ6</accession>
<proteinExistence type="predicted"/>
<feature type="transmembrane region" description="Helical" evidence="1">
    <location>
        <begin position="80"/>
        <end position="102"/>
    </location>
</feature>
<reference evidence="2 3" key="1">
    <citation type="submission" date="2019-06" db="EMBL/GenBank/DDBJ databases">
        <title>Draft genome of Streptomyces sedi sp. JCM16909.</title>
        <authorList>
            <person name="Klykleung N."/>
            <person name="Tanasupawat S."/>
            <person name="Kudo T."/>
            <person name="Yuki M."/>
            <person name="Ohkuma M."/>
        </authorList>
    </citation>
    <scope>NUCLEOTIDE SEQUENCE [LARGE SCALE GENOMIC DNA]</scope>
    <source>
        <strain evidence="2 3">JCM 16909</strain>
    </source>
</reference>
<keyword evidence="1" id="KW-0812">Transmembrane</keyword>
<dbReference type="Proteomes" id="UP000311713">
    <property type="component" value="Unassembled WGS sequence"/>
</dbReference>
<keyword evidence="3" id="KW-1185">Reference proteome</keyword>
<sequence length="197" mass="19831">MAMAPNEPGFFSRLGSALVDAASGIVDAVGEIASAVGEWIVENAKTLGIVGDMLSFISTVAAVGALALLATGPIGMATAAGLTAVATGFAAGALAFHGAAALGGADVPFRSFVQDSLGVIPVLGLFGRAAHALTRTPVMSSLGNIGTADSVFGLLEDHSVLENFAPPEPIEWGQFQGSELLGRFDAAWRQPVVGRPA</sequence>
<protein>
    <submittedName>
        <fullName evidence="2">Uncharacterized protein</fullName>
    </submittedName>
</protein>
<dbReference type="OrthoDB" id="4140785at2"/>
<keyword evidence="1" id="KW-1133">Transmembrane helix</keyword>
<feature type="transmembrane region" description="Helical" evidence="1">
    <location>
        <begin position="53"/>
        <end position="74"/>
    </location>
</feature>